<name>A0A3D8M6D2_9ALTE</name>
<comment type="caution">
    <text evidence="3">The sequence shown here is derived from an EMBL/GenBank/DDBJ whole genome shotgun (WGS) entry which is preliminary data.</text>
</comment>
<dbReference type="PANTHER" id="PTHR34406">
    <property type="entry name" value="PROTEIN YCEI"/>
    <property type="match status" value="1"/>
</dbReference>
<dbReference type="Pfam" id="PF04264">
    <property type="entry name" value="YceI"/>
    <property type="match status" value="1"/>
</dbReference>
<evidence type="ECO:0000313" key="3">
    <source>
        <dbReference type="EMBL" id="RDV25094.1"/>
    </source>
</evidence>
<protein>
    <submittedName>
        <fullName evidence="3">Polyisoprenoid-binding protein</fullName>
    </submittedName>
</protein>
<dbReference type="Proteomes" id="UP000256561">
    <property type="component" value="Unassembled WGS sequence"/>
</dbReference>
<proteinExistence type="predicted"/>
<dbReference type="SUPFAM" id="SSF101874">
    <property type="entry name" value="YceI-like"/>
    <property type="match status" value="1"/>
</dbReference>
<dbReference type="SMART" id="SM00867">
    <property type="entry name" value="YceI"/>
    <property type="match status" value="1"/>
</dbReference>
<gene>
    <name evidence="3" type="ORF">DXV75_10715</name>
</gene>
<reference evidence="4" key="1">
    <citation type="submission" date="2018-08" db="EMBL/GenBank/DDBJ databases">
        <authorList>
            <person name="Zhang J."/>
            <person name="Du Z.-J."/>
        </authorList>
    </citation>
    <scope>NUCLEOTIDE SEQUENCE [LARGE SCALE GENOMIC DNA]</scope>
    <source>
        <strain evidence="4">KCTC 52655</strain>
    </source>
</reference>
<feature type="signal peptide" evidence="1">
    <location>
        <begin position="1"/>
        <end position="25"/>
    </location>
</feature>
<dbReference type="RefSeq" id="WP_115593426.1">
    <property type="nucleotide sequence ID" value="NZ_QRHA01000007.1"/>
</dbReference>
<dbReference type="Gene3D" id="2.40.128.110">
    <property type="entry name" value="Lipid/polyisoprenoid-binding, YceI-like"/>
    <property type="match status" value="1"/>
</dbReference>
<evidence type="ECO:0000259" key="2">
    <source>
        <dbReference type="SMART" id="SM00867"/>
    </source>
</evidence>
<dbReference type="AlphaFoldDB" id="A0A3D8M6D2"/>
<evidence type="ECO:0000256" key="1">
    <source>
        <dbReference type="SAM" id="SignalP"/>
    </source>
</evidence>
<dbReference type="PANTHER" id="PTHR34406:SF1">
    <property type="entry name" value="PROTEIN YCEI"/>
    <property type="match status" value="1"/>
</dbReference>
<dbReference type="InterPro" id="IPR036761">
    <property type="entry name" value="TTHA0802/YceI-like_sf"/>
</dbReference>
<evidence type="ECO:0000313" key="4">
    <source>
        <dbReference type="Proteomes" id="UP000256561"/>
    </source>
</evidence>
<dbReference type="OrthoDB" id="9811006at2"/>
<organism evidence="3 4">
    <name type="scientific">Alteromonas aestuariivivens</name>
    <dbReference type="NCBI Taxonomy" id="1938339"/>
    <lineage>
        <taxon>Bacteria</taxon>
        <taxon>Pseudomonadati</taxon>
        <taxon>Pseudomonadota</taxon>
        <taxon>Gammaproteobacteria</taxon>
        <taxon>Alteromonadales</taxon>
        <taxon>Alteromonadaceae</taxon>
        <taxon>Alteromonas/Salinimonas group</taxon>
        <taxon>Alteromonas</taxon>
    </lineage>
</organism>
<keyword evidence="1" id="KW-0732">Signal</keyword>
<dbReference type="InterPro" id="IPR007372">
    <property type="entry name" value="Lipid/polyisoprenoid-bd_YceI"/>
</dbReference>
<accession>A0A3D8M6D2</accession>
<keyword evidence="4" id="KW-1185">Reference proteome</keyword>
<feature type="chain" id="PRO_5017818963" evidence="1">
    <location>
        <begin position="26"/>
        <end position="212"/>
    </location>
</feature>
<dbReference type="EMBL" id="QRHA01000007">
    <property type="protein sequence ID" value="RDV25094.1"/>
    <property type="molecule type" value="Genomic_DNA"/>
</dbReference>
<feature type="domain" description="Lipid/polyisoprenoid-binding YceI-like" evidence="2">
    <location>
        <begin position="34"/>
        <end position="205"/>
    </location>
</feature>
<sequence length="212" mass="23388">MKKQIAGMLAVLVLTSCLSWVLAKADFVDMPQGTYVLDTTHASVVWKVSHMGLSNYTALFTRFEASIELNPEDLEKSRVTARIDPLSIETHYPHPDEEDFNSTLAQDPEWFNAGEFTSIDFVSTKIEMISANTALMTGTLTLLGQTRPITFDVILNGGLPRHPLSGKPALGVSATAVIQRSQWGMSKHVPTIGDDVTVQIEAEFYLPSFSRK</sequence>
<dbReference type="PROSITE" id="PS51257">
    <property type="entry name" value="PROKAR_LIPOPROTEIN"/>
    <property type="match status" value="1"/>
</dbReference>